<protein>
    <submittedName>
        <fullName evidence="1">Uncharacterized protein</fullName>
    </submittedName>
</protein>
<dbReference type="EMBL" id="DS268113">
    <property type="protein sequence ID" value="KMM71471.1"/>
    <property type="molecule type" value="Genomic_DNA"/>
</dbReference>
<organism evidence="1 2">
    <name type="scientific">Coccidioides posadasii RMSCC 3488</name>
    <dbReference type="NCBI Taxonomy" id="454284"/>
    <lineage>
        <taxon>Eukaryota</taxon>
        <taxon>Fungi</taxon>
        <taxon>Dikarya</taxon>
        <taxon>Ascomycota</taxon>
        <taxon>Pezizomycotina</taxon>
        <taxon>Eurotiomycetes</taxon>
        <taxon>Eurotiomycetidae</taxon>
        <taxon>Onygenales</taxon>
        <taxon>Onygenaceae</taxon>
        <taxon>Coccidioides</taxon>
    </lineage>
</organism>
<dbReference type="VEuPathDB" id="FungiDB:CPAG_07778"/>
<reference evidence="2" key="3">
    <citation type="journal article" date="2010" name="Genome Res.">
        <title>Population genomic sequencing of Coccidioides fungi reveals recent hybridization and transposon control.</title>
        <authorList>
            <person name="Neafsey D.E."/>
            <person name="Barker B.M."/>
            <person name="Sharpton T.J."/>
            <person name="Stajich J.E."/>
            <person name="Park D.J."/>
            <person name="Whiston E."/>
            <person name="Hung C.-Y."/>
            <person name="McMahan C."/>
            <person name="White J."/>
            <person name="Sykes S."/>
            <person name="Heiman D."/>
            <person name="Young S."/>
            <person name="Zeng Q."/>
            <person name="Abouelleil A."/>
            <person name="Aftuck L."/>
            <person name="Bessette D."/>
            <person name="Brown A."/>
            <person name="FitzGerald M."/>
            <person name="Lui A."/>
            <person name="Macdonald J.P."/>
            <person name="Priest M."/>
            <person name="Orbach M.J."/>
            <person name="Galgiani J.N."/>
            <person name="Kirkland T.N."/>
            <person name="Cole G.T."/>
            <person name="Birren B.W."/>
            <person name="Henn M.R."/>
            <person name="Taylor J.W."/>
            <person name="Rounsley S.D."/>
        </authorList>
    </citation>
    <scope>NUCLEOTIDE SEQUENCE [LARGE SCALE GENOMIC DNA]</scope>
    <source>
        <strain evidence="2">RMSCC 3488</strain>
    </source>
</reference>
<gene>
    <name evidence="1" type="ORF">CPAG_07778</name>
</gene>
<evidence type="ECO:0000313" key="1">
    <source>
        <dbReference type="EMBL" id="KMM71471.1"/>
    </source>
</evidence>
<sequence length="134" mass="15149">MAIAAHRLHECMQASWREHPKGLGTRDEVYHSLLLQRVKIRPMCDRKGCRCDEAWASCMDLDSELCGWTASATTLSATNFSCTHGTSLDGGAIMKKSTLQLRRYQSKEYIFVAKYNTREVEMVTLPTEEASESL</sequence>
<name>A0A0J6FE99_COCPO</name>
<reference evidence="1 2" key="1">
    <citation type="submission" date="2007-06" db="EMBL/GenBank/DDBJ databases">
        <title>The Genome Sequence of Coccidioides posadasii RMSCC_3488.</title>
        <authorList>
            <consortium name="Coccidioides Genome Resources Consortium"/>
            <consortium name="The Broad Institute Genome Sequencing Platform"/>
            <person name="Henn M.R."/>
            <person name="Sykes S."/>
            <person name="Young S."/>
            <person name="Jaffe D."/>
            <person name="Berlin A."/>
            <person name="Alvarez P."/>
            <person name="Butler J."/>
            <person name="Gnerre S."/>
            <person name="Grabherr M."/>
            <person name="Mauceli E."/>
            <person name="Brockman W."/>
            <person name="Kodira C."/>
            <person name="Alvarado L."/>
            <person name="Zeng Q."/>
            <person name="Crawford M."/>
            <person name="Antoine C."/>
            <person name="Devon K."/>
            <person name="Galgiani J."/>
            <person name="Orsborn K."/>
            <person name="Lewis M.L."/>
            <person name="Nusbaum C."/>
            <person name="Galagan J."/>
            <person name="Birren B."/>
        </authorList>
    </citation>
    <scope>NUCLEOTIDE SEQUENCE [LARGE SCALE GENOMIC DNA]</scope>
    <source>
        <strain evidence="1 2">RMSCC 3488</strain>
    </source>
</reference>
<proteinExistence type="predicted"/>
<evidence type="ECO:0000313" key="2">
    <source>
        <dbReference type="Proteomes" id="UP000054567"/>
    </source>
</evidence>
<reference evidence="2" key="2">
    <citation type="journal article" date="2009" name="Genome Res.">
        <title>Comparative genomic analyses of the human fungal pathogens Coccidioides and their relatives.</title>
        <authorList>
            <person name="Sharpton T.J."/>
            <person name="Stajich J.E."/>
            <person name="Rounsley S.D."/>
            <person name="Gardner M.J."/>
            <person name="Wortman J.R."/>
            <person name="Jordar V.S."/>
            <person name="Maiti R."/>
            <person name="Kodira C.D."/>
            <person name="Neafsey D.E."/>
            <person name="Zeng Q."/>
            <person name="Hung C.-Y."/>
            <person name="McMahan C."/>
            <person name="Muszewska A."/>
            <person name="Grynberg M."/>
            <person name="Mandel M.A."/>
            <person name="Kellner E.M."/>
            <person name="Barker B.M."/>
            <person name="Galgiani J.N."/>
            <person name="Orbach M.J."/>
            <person name="Kirkland T.N."/>
            <person name="Cole G.T."/>
            <person name="Henn M.R."/>
            <person name="Birren B.W."/>
            <person name="Taylor J.W."/>
        </authorList>
    </citation>
    <scope>NUCLEOTIDE SEQUENCE [LARGE SCALE GENOMIC DNA]</scope>
    <source>
        <strain evidence="2">RMSCC 3488</strain>
    </source>
</reference>
<dbReference type="AlphaFoldDB" id="A0A0J6FE99"/>
<accession>A0A0J6FE99</accession>
<dbReference type="Proteomes" id="UP000054567">
    <property type="component" value="Unassembled WGS sequence"/>
</dbReference>